<dbReference type="InterPro" id="IPR050273">
    <property type="entry name" value="GppA/Ppx_hydrolase"/>
</dbReference>
<comment type="similarity">
    <text evidence="1">Belongs to the GppA/Ppx family.</text>
</comment>
<feature type="domain" description="Ppx/GppA phosphatase N-terminal" evidence="2">
    <location>
        <begin position="16"/>
        <end position="299"/>
    </location>
</feature>
<keyword evidence="4" id="KW-1185">Reference proteome</keyword>
<name>A0A068NPH9_FIMGI</name>
<dbReference type="CDD" id="cd24054">
    <property type="entry name" value="ASKHA_NBD_AaPPX-GppA_MtPPX2-like"/>
    <property type="match status" value="1"/>
</dbReference>
<dbReference type="InterPro" id="IPR003695">
    <property type="entry name" value="Ppx_GppA_N"/>
</dbReference>
<accession>A0A068NPH9</accession>
<dbReference type="AlphaFoldDB" id="A0A068NPH9"/>
<dbReference type="InterPro" id="IPR043129">
    <property type="entry name" value="ATPase_NBD"/>
</dbReference>
<dbReference type="Gene3D" id="3.30.420.150">
    <property type="entry name" value="Exopolyphosphatase. Domain 2"/>
    <property type="match status" value="1"/>
</dbReference>
<dbReference type="PANTHER" id="PTHR30005:SF0">
    <property type="entry name" value="RETROGRADE REGULATION PROTEIN 2"/>
    <property type="match status" value="1"/>
</dbReference>
<dbReference type="eggNOG" id="COG0248">
    <property type="taxonomic scope" value="Bacteria"/>
</dbReference>
<dbReference type="Pfam" id="PF02541">
    <property type="entry name" value="Ppx-GppA"/>
    <property type="match status" value="1"/>
</dbReference>
<dbReference type="Proteomes" id="UP000027982">
    <property type="component" value="Chromosome"/>
</dbReference>
<dbReference type="EMBL" id="CP007139">
    <property type="protein sequence ID" value="AIE84635.1"/>
    <property type="molecule type" value="Genomic_DNA"/>
</dbReference>
<protein>
    <submittedName>
        <fullName evidence="3">Ppx/GppA family phosphatase</fullName>
    </submittedName>
</protein>
<evidence type="ECO:0000259" key="2">
    <source>
        <dbReference type="Pfam" id="PF02541"/>
    </source>
</evidence>
<sequence length="304" mass="32601">MRKAVIDVGSNSVLLVVEEKTDAGWRQVYETTAVTALGEGTKTTGRLSERGMADTLAALARMYREAREHGATEIVAAATMAARIAENTDEFLARAEAQGTPVFVLSGEDEAELGFRAVADDPTFAQYPRLSIVDPGGHSTELMTADRAAEGWQVSFRRSYPVGTLGLKSQMLGEESPDFGAILGASSAIDDLLNLNYAPGEAGHTVVLGATGTNLVSIRDRLATWQPEKVHGAYLDYEEISKAVGWMMPMSDAQRAAIVGMEPGREKTLHIGALILERFLHALGAPGCSVSVRGWRHALLERGS</sequence>
<dbReference type="KEGG" id="fgi:OP10G_1267"/>
<evidence type="ECO:0000256" key="1">
    <source>
        <dbReference type="ARBA" id="ARBA00007125"/>
    </source>
</evidence>
<dbReference type="PANTHER" id="PTHR30005">
    <property type="entry name" value="EXOPOLYPHOSPHATASE"/>
    <property type="match status" value="1"/>
</dbReference>
<evidence type="ECO:0000313" key="3">
    <source>
        <dbReference type="EMBL" id="AIE84635.1"/>
    </source>
</evidence>
<dbReference type="OrthoDB" id="9814545at2"/>
<organism evidence="3 4">
    <name type="scientific">Fimbriimonas ginsengisoli Gsoil 348</name>
    <dbReference type="NCBI Taxonomy" id="661478"/>
    <lineage>
        <taxon>Bacteria</taxon>
        <taxon>Bacillati</taxon>
        <taxon>Armatimonadota</taxon>
        <taxon>Fimbriimonadia</taxon>
        <taxon>Fimbriimonadales</taxon>
        <taxon>Fimbriimonadaceae</taxon>
        <taxon>Fimbriimonas</taxon>
    </lineage>
</organism>
<dbReference type="RefSeq" id="WP_025226744.1">
    <property type="nucleotide sequence ID" value="NZ_CP007139.1"/>
</dbReference>
<dbReference type="STRING" id="661478.OP10G_1267"/>
<evidence type="ECO:0000313" key="4">
    <source>
        <dbReference type="Proteomes" id="UP000027982"/>
    </source>
</evidence>
<dbReference type="Gene3D" id="3.30.420.40">
    <property type="match status" value="1"/>
</dbReference>
<dbReference type="HOGENOM" id="CLU_025908_1_2_0"/>
<gene>
    <name evidence="3" type="ORF">OP10G_1267</name>
</gene>
<dbReference type="SUPFAM" id="SSF53067">
    <property type="entry name" value="Actin-like ATPase domain"/>
    <property type="match status" value="2"/>
</dbReference>
<proteinExistence type="inferred from homology"/>
<reference evidence="3 4" key="1">
    <citation type="journal article" date="2014" name="PLoS ONE">
        <title>The first complete genome sequence of the class fimbriimonadia in the phylum armatimonadetes.</title>
        <authorList>
            <person name="Hu Z.Y."/>
            <person name="Wang Y.Z."/>
            <person name="Im W.T."/>
            <person name="Wang S.Y."/>
            <person name="Zhao G.P."/>
            <person name="Zheng H.J."/>
            <person name="Quan Z.X."/>
        </authorList>
    </citation>
    <scope>NUCLEOTIDE SEQUENCE [LARGE SCALE GENOMIC DNA]</scope>
    <source>
        <strain evidence="3">Gsoil 348</strain>
    </source>
</reference>